<comment type="caution">
    <text evidence="1">The sequence shown here is derived from an EMBL/GenBank/DDBJ whole genome shotgun (WGS) entry which is preliminary data.</text>
</comment>
<proteinExistence type="predicted"/>
<evidence type="ECO:0008006" key="3">
    <source>
        <dbReference type="Google" id="ProtNLM"/>
    </source>
</evidence>
<reference evidence="1" key="1">
    <citation type="submission" date="2020-06" db="EMBL/GenBank/DDBJ databases">
        <title>WGS assembly of Ceratodon purpureus strain R40.</title>
        <authorList>
            <person name="Carey S.B."/>
            <person name="Jenkins J."/>
            <person name="Shu S."/>
            <person name="Lovell J.T."/>
            <person name="Sreedasyam A."/>
            <person name="Maumus F."/>
            <person name="Tiley G.P."/>
            <person name="Fernandez-Pozo N."/>
            <person name="Barry K."/>
            <person name="Chen C."/>
            <person name="Wang M."/>
            <person name="Lipzen A."/>
            <person name="Daum C."/>
            <person name="Saski C.A."/>
            <person name="Payton A.C."/>
            <person name="Mcbreen J.C."/>
            <person name="Conrad R.E."/>
            <person name="Kollar L.M."/>
            <person name="Olsson S."/>
            <person name="Huttunen S."/>
            <person name="Landis J.B."/>
            <person name="Wickett N.J."/>
            <person name="Johnson M.G."/>
            <person name="Rensing S.A."/>
            <person name="Grimwood J."/>
            <person name="Schmutz J."/>
            <person name="Mcdaniel S.F."/>
        </authorList>
    </citation>
    <scope>NUCLEOTIDE SEQUENCE</scope>
    <source>
        <strain evidence="1">R40</strain>
    </source>
</reference>
<dbReference type="AlphaFoldDB" id="A0A8T0HSC3"/>
<gene>
    <name evidence="1" type="ORF">KC19_VG179300</name>
</gene>
<keyword evidence="2" id="KW-1185">Reference proteome</keyword>
<dbReference type="EMBL" id="CM026426">
    <property type="protein sequence ID" value="KAG0573448.1"/>
    <property type="molecule type" value="Genomic_DNA"/>
</dbReference>
<dbReference type="Proteomes" id="UP000822688">
    <property type="component" value="Chromosome V"/>
</dbReference>
<evidence type="ECO:0000313" key="1">
    <source>
        <dbReference type="EMBL" id="KAG0573448.1"/>
    </source>
</evidence>
<accession>A0A8T0HSC3</accession>
<organism evidence="1 2">
    <name type="scientific">Ceratodon purpureus</name>
    <name type="common">Fire moss</name>
    <name type="synonym">Dicranum purpureum</name>
    <dbReference type="NCBI Taxonomy" id="3225"/>
    <lineage>
        <taxon>Eukaryota</taxon>
        <taxon>Viridiplantae</taxon>
        <taxon>Streptophyta</taxon>
        <taxon>Embryophyta</taxon>
        <taxon>Bryophyta</taxon>
        <taxon>Bryophytina</taxon>
        <taxon>Bryopsida</taxon>
        <taxon>Dicranidae</taxon>
        <taxon>Pseudoditrichales</taxon>
        <taxon>Ditrichaceae</taxon>
        <taxon>Ceratodon</taxon>
    </lineage>
</organism>
<sequence length="57" mass="6412">MCRARLHSRTYCTSAMSNSGYDGSIVIGRMPIMLRSSWCVLAGKNEPQLAKAVWLHR</sequence>
<name>A0A8T0HSC3_CERPU</name>
<evidence type="ECO:0000313" key="2">
    <source>
        <dbReference type="Proteomes" id="UP000822688"/>
    </source>
</evidence>
<protein>
    <recommendedName>
        <fullName evidence="3">DNA-directed RNA polymerase</fullName>
    </recommendedName>
</protein>